<organism evidence="1 2">
    <name type="scientific">Sipha flava</name>
    <name type="common">yellow sugarcane aphid</name>
    <dbReference type="NCBI Taxonomy" id="143950"/>
    <lineage>
        <taxon>Eukaryota</taxon>
        <taxon>Metazoa</taxon>
        <taxon>Ecdysozoa</taxon>
        <taxon>Arthropoda</taxon>
        <taxon>Hexapoda</taxon>
        <taxon>Insecta</taxon>
        <taxon>Pterygota</taxon>
        <taxon>Neoptera</taxon>
        <taxon>Paraneoptera</taxon>
        <taxon>Hemiptera</taxon>
        <taxon>Sternorrhyncha</taxon>
        <taxon>Aphidomorpha</taxon>
        <taxon>Aphidoidea</taxon>
        <taxon>Aphididae</taxon>
        <taxon>Sipha</taxon>
    </lineage>
</organism>
<name>A0A8B8FDG9_9HEMI</name>
<dbReference type="GeneID" id="112682183"/>
<dbReference type="RefSeq" id="XP_025408492.1">
    <property type="nucleotide sequence ID" value="XM_025552707.1"/>
</dbReference>
<gene>
    <name evidence="2" type="primary">LOC112682183</name>
</gene>
<reference evidence="2" key="1">
    <citation type="submission" date="2025-08" db="UniProtKB">
        <authorList>
            <consortium name="RefSeq"/>
        </authorList>
    </citation>
    <scope>IDENTIFICATION</scope>
    <source>
        <tissue evidence="2">Whole body</tissue>
    </source>
</reference>
<evidence type="ECO:0000313" key="2">
    <source>
        <dbReference type="RefSeq" id="XP_025408492.1"/>
    </source>
</evidence>
<keyword evidence="1" id="KW-1185">Reference proteome</keyword>
<accession>A0A8B8FDG9</accession>
<protein>
    <submittedName>
        <fullName evidence="2">Uncharacterized protein LOC112682183</fullName>
    </submittedName>
</protein>
<proteinExistence type="predicted"/>
<dbReference type="Proteomes" id="UP000694846">
    <property type="component" value="Unplaced"/>
</dbReference>
<dbReference type="OrthoDB" id="6598483at2759"/>
<dbReference type="AlphaFoldDB" id="A0A8B8FDG9"/>
<evidence type="ECO:0000313" key="1">
    <source>
        <dbReference type="Proteomes" id="UP000694846"/>
    </source>
</evidence>
<sequence>MPQMLSIIKIIFINSQDLPSCCVINAISILSHFLSCPSVELSSKLYNTSMSISEEICKSVTGKCIIDSYVVDISSNLSCGLLRLYSTIASRILLNEHLQKHKKVAKSLKNIAWFMIKHIILPFVLKNMNVSLHYKSCRKGIKSLLSPFRESLPLDVLQNIANYYAASKIISILFESIEYKQIGILSEELLFEMMFHLSSAYLKIDSHWPGGIDMFRNQLVWSFKDFPRTSKDICLILTNSKNTDIKQSIIIFIYFYLLTYSNIENESIYLEPICVYLCLIQNEIPTPVIKAVLFIISISFVSHNAVNAVSGLTIATKKLVALINTQMFDLIFTYHPAILYFLFATSIIPDKIQSQLIKQWILNLDDISFIELEKFCLKNDKAKLCLLNVLINDTTIDSNKLHLGFDVIKKIIAIENNLNEHKTLLIIWEILPINLGLFCCTENPKAIGATNLKLLLNLTESCSFDGLNICINEHRNLVYTMSSIVKSYQSNFPERYSLLSSLLQHILTLIQLSNNDVVNTIKKHNDFLCVLQKLCLSENNEVCFLTYNTIIKLCQIEKEGIKNEYTILNSMTINCNYILDAMSRKCQNCIISSITLFQIIIHYYEKCINDTVEFNDILTVECFRSVFIQLKTLISQGLDWVSDHAWECITIILSTSLLKDLKNIPDLQYELATDPWLNFLLTNYKFYNKKCLKFLHFWFDNFVLTTEESFSICGKEPLCPSIFDKTIIHILSTIVNQTYKSSELVMEAKSIINLILKSKFVIPNGLEFQIQHFLNQQQ</sequence>